<keyword evidence="2" id="KW-0472">Membrane</keyword>
<feature type="transmembrane region" description="Helical" evidence="2">
    <location>
        <begin position="302"/>
        <end position="323"/>
    </location>
</feature>
<dbReference type="AlphaFoldDB" id="J0LHV2"/>
<dbReference type="Proteomes" id="UP000006514">
    <property type="component" value="Unassembled WGS sequence"/>
</dbReference>
<keyword evidence="2" id="KW-0812">Transmembrane</keyword>
<dbReference type="KEGG" id="adl:AURDEDRAFT_187983"/>
<keyword evidence="4" id="KW-1185">Reference proteome</keyword>
<sequence>MLRSQSLTVPSPSSRNFSSTETLSSSLHGAEKQHHKSPIDGHEYHVYVHPELGLRVVTDASAATLSASALQQVDNYTGPAAAVELWIGEDGVLQVVNHDNYSIAPASETKHSNSQRTYWDYLKTHPNHRAVSKKAVEAAILVLALDQARSVLDPHAPSLFDGDKGADLLRTLRSLEGMDGMEKTYITASVLAVAARDRRCASALERLGNRTHEVSGSAVATHPWYWRVANVAPFFGTANLYLGRLKTLKDSRSGDIVDTRKWHTYVKTLVKEWSDSSLLATVLIAATVGLLAVPNVTWDIQLVLFLSILFSVGSVFVGMFFMWQHQIHGDSAGDVGADYLDRANTIPGKQRAFSLLLALPLVLLLWALLAFVLSVVLFSLGGFKLAPDGSPGAIAQRLVSSIGVVIFLCIVVSLSAFWHIWNSKRKAGV</sequence>
<feature type="transmembrane region" description="Helical" evidence="2">
    <location>
        <begin position="352"/>
        <end position="378"/>
    </location>
</feature>
<dbReference type="EMBL" id="JH687836">
    <property type="protein sequence ID" value="EJD37734.1"/>
    <property type="molecule type" value="Genomic_DNA"/>
</dbReference>
<feature type="transmembrane region" description="Helical" evidence="2">
    <location>
        <begin position="398"/>
        <end position="421"/>
    </location>
</feature>
<dbReference type="eggNOG" id="ENOG502SNH4">
    <property type="taxonomic scope" value="Eukaryota"/>
</dbReference>
<evidence type="ECO:0000313" key="3">
    <source>
        <dbReference type="EMBL" id="EJD37734.1"/>
    </source>
</evidence>
<evidence type="ECO:0000313" key="4">
    <source>
        <dbReference type="Proteomes" id="UP000006514"/>
    </source>
</evidence>
<gene>
    <name evidence="3" type="ORF">AURDEDRAFT_187983</name>
</gene>
<keyword evidence="2" id="KW-1133">Transmembrane helix</keyword>
<dbReference type="InParanoid" id="J0LHV2"/>
<feature type="region of interest" description="Disordered" evidence="1">
    <location>
        <begin position="1"/>
        <end position="37"/>
    </location>
</feature>
<name>J0LHV2_AURST</name>
<feature type="transmembrane region" description="Helical" evidence="2">
    <location>
        <begin position="277"/>
        <end position="296"/>
    </location>
</feature>
<dbReference type="OrthoDB" id="3208379at2759"/>
<organism evidence="3 4">
    <name type="scientific">Auricularia subglabra (strain TFB-10046 / SS5)</name>
    <name type="common">White-rot fungus</name>
    <name type="synonym">Auricularia delicata (strain TFB10046)</name>
    <dbReference type="NCBI Taxonomy" id="717982"/>
    <lineage>
        <taxon>Eukaryota</taxon>
        <taxon>Fungi</taxon>
        <taxon>Dikarya</taxon>
        <taxon>Basidiomycota</taxon>
        <taxon>Agaricomycotina</taxon>
        <taxon>Agaricomycetes</taxon>
        <taxon>Auriculariales</taxon>
        <taxon>Auriculariaceae</taxon>
        <taxon>Auricularia</taxon>
    </lineage>
</organism>
<feature type="compositionally biased region" description="Polar residues" evidence="1">
    <location>
        <begin position="1"/>
        <end position="27"/>
    </location>
</feature>
<reference evidence="4" key="1">
    <citation type="journal article" date="2012" name="Science">
        <title>The Paleozoic origin of enzymatic lignin decomposition reconstructed from 31 fungal genomes.</title>
        <authorList>
            <person name="Floudas D."/>
            <person name="Binder M."/>
            <person name="Riley R."/>
            <person name="Barry K."/>
            <person name="Blanchette R.A."/>
            <person name="Henrissat B."/>
            <person name="Martinez A.T."/>
            <person name="Otillar R."/>
            <person name="Spatafora J.W."/>
            <person name="Yadav J.S."/>
            <person name="Aerts A."/>
            <person name="Benoit I."/>
            <person name="Boyd A."/>
            <person name="Carlson A."/>
            <person name="Copeland A."/>
            <person name="Coutinho P.M."/>
            <person name="de Vries R.P."/>
            <person name="Ferreira P."/>
            <person name="Findley K."/>
            <person name="Foster B."/>
            <person name="Gaskell J."/>
            <person name="Glotzer D."/>
            <person name="Gorecki P."/>
            <person name="Heitman J."/>
            <person name="Hesse C."/>
            <person name="Hori C."/>
            <person name="Igarashi K."/>
            <person name="Jurgens J.A."/>
            <person name="Kallen N."/>
            <person name="Kersten P."/>
            <person name="Kohler A."/>
            <person name="Kuees U."/>
            <person name="Kumar T.K.A."/>
            <person name="Kuo A."/>
            <person name="LaButti K."/>
            <person name="Larrondo L.F."/>
            <person name="Lindquist E."/>
            <person name="Ling A."/>
            <person name="Lombard V."/>
            <person name="Lucas S."/>
            <person name="Lundell T."/>
            <person name="Martin R."/>
            <person name="McLaughlin D.J."/>
            <person name="Morgenstern I."/>
            <person name="Morin E."/>
            <person name="Murat C."/>
            <person name="Nagy L.G."/>
            <person name="Nolan M."/>
            <person name="Ohm R.A."/>
            <person name="Patyshakuliyeva A."/>
            <person name="Rokas A."/>
            <person name="Ruiz-Duenas F.J."/>
            <person name="Sabat G."/>
            <person name="Salamov A."/>
            <person name="Samejima M."/>
            <person name="Schmutz J."/>
            <person name="Slot J.C."/>
            <person name="St John F."/>
            <person name="Stenlid J."/>
            <person name="Sun H."/>
            <person name="Sun S."/>
            <person name="Syed K."/>
            <person name="Tsang A."/>
            <person name="Wiebenga A."/>
            <person name="Young D."/>
            <person name="Pisabarro A."/>
            <person name="Eastwood D.C."/>
            <person name="Martin F."/>
            <person name="Cullen D."/>
            <person name="Grigoriev I.V."/>
            <person name="Hibbett D.S."/>
        </authorList>
    </citation>
    <scope>NUCLEOTIDE SEQUENCE [LARGE SCALE GENOMIC DNA]</scope>
    <source>
        <strain evidence="4">TFB10046</strain>
    </source>
</reference>
<evidence type="ECO:0000256" key="1">
    <source>
        <dbReference type="SAM" id="MobiDB-lite"/>
    </source>
</evidence>
<accession>J0LHV2</accession>
<evidence type="ECO:0000256" key="2">
    <source>
        <dbReference type="SAM" id="Phobius"/>
    </source>
</evidence>
<protein>
    <submittedName>
        <fullName evidence="3">Uncharacterized protein</fullName>
    </submittedName>
</protein>
<proteinExistence type="predicted"/>